<dbReference type="Gene3D" id="3.60.120.10">
    <property type="entry name" value="Anthranilate synthase"/>
    <property type="match status" value="1"/>
</dbReference>
<evidence type="ECO:0000256" key="1">
    <source>
        <dbReference type="ARBA" id="ARBA00000799"/>
    </source>
</evidence>
<feature type="binding site" evidence="4">
    <location>
        <position position="316"/>
    </location>
    <ligand>
        <name>Mg(2+)</name>
        <dbReference type="ChEBI" id="CHEBI:18420"/>
    </ligand>
</feature>
<comment type="cofactor">
    <cofactor evidence="4">
        <name>Mg(2+)</name>
        <dbReference type="ChEBI" id="CHEBI:18420"/>
    </cofactor>
</comment>
<dbReference type="EMBL" id="VYKL01000059">
    <property type="protein sequence ID" value="KAA9012667.1"/>
    <property type="molecule type" value="Genomic_DNA"/>
</dbReference>
<dbReference type="NCBIfam" id="TIGR00543">
    <property type="entry name" value="isochor_syn"/>
    <property type="match status" value="1"/>
</dbReference>
<evidence type="ECO:0000259" key="5">
    <source>
        <dbReference type="Pfam" id="PF00425"/>
    </source>
</evidence>
<evidence type="ECO:0000256" key="4">
    <source>
        <dbReference type="HAMAP-Rule" id="MF_01935"/>
    </source>
</evidence>
<proteinExistence type="inferred from homology"/>
<dbReference type="SUPFAM" id="SSF56322">
    <property type="entry name" value="ADC synthase"/>
    <property type="match status" value="1"/>
</dbReference>
<comment type="caution">
    <text evidence="6">The sequence shown here is derived from an EMBL/GenBank/DDBJ whole genome shotgun (WGS) entry which is preliminary data.</text>
</comment>
<evidence type="ECO:0000313" key="7">
    <source>
        <dbReference type="Proteomes" id="UP000326671"/>
    </source>
</evidence>
<feature type="binding site" evidence="4">
    <location>
        <position position="451"/>
    </location>
    <ligand>
        <name>Mg(2+)</name>
        <dbReference type="ChEBI" id="CHEBI:18420"/>
    </ligand>
</feature>
<keyword evidence="7" id="KW-1185">Reference proteome</keyword>
<dbReference type="Pfam" id="PF00425">
    <property type="entry name" value="Chorismate_bind"/>
    <property type="match status" value="1"/>
</dbReference>
<feature type="active site" description="Proton donor" evidence="4">
    <location>
        <position position="272"/>
    </location>
</feature>
<dbReference type="EC" id="5.4.4.2" evidence="4"/>
<keyword evidence="4" id="KW-0460">Magnesium</keyword>
<organism evidence="6 7">
    <name type="scientific">Niallia endozanthoxylica</name>
    <dbReference type="NCBI Taxonomy" id="2036016"/>
    <lineage>
        <taxon>Bacteria</taxon>
        <taxon>Bacillati</taxon>
        <taxon>Bacillota</taxon>
        <taxon>Bacilli</taxon>
        <taxon>Bacillales</taxon>
        <taxon>Bacillaceae</taxon>
        <taxon>Niallia</taxon>
    </lineage>
</organism>
<dbReference type="PANTHER" id="PTHR42839">
    <property type="entry name" value="ISOCHORISMATE SYNTHASE ENTC"/>
    <property type="match status" value="1"/>
</dbReference>
<protein>
    <recommendedName>
        <fullName evidence="4">Isochorismate synthase MenF</fullName>
        <ecNumber evidence="4">5.4.4.2</ecNumber>
    </recommendedName>
    <alternativeName>
        <fullName evidence="4">Isochorismate mutase</fullName>
    </alternativeName>
</protein>
<reference evidence="6 7" key="1">
    <citation type="submission" date="2019-09" db="EMBL/GenBank/DDBJ databases">
        <title>Whole genome sequences of isolates from the Mars Exploration Rovers.</title>
        <authorList>
            <person name="Seuylemezian A."/>
            <person name="Vaishampayan P."/>
        </authorList>
    </citation>
    <scope>NUCLEOTIDE SEQUENCE [LARGE SCALE GENOMIC DNA]</scope>
    <source>
        <strain evidence="6 7">MER_TA_151</strain>
    </source>
</reference>
<dbReference type="UniPathway" id="UPA00079"/>
<dbReference type="RefSeq" id="WP_150442745.1">
    <property type="nucleotide sequence ID" value="NZ_VYKL01000059.1"/>
</dbReference>
<sequence length="466" mass="52107">MVTIQRTELKEGIQAAIEKAKKNSASVLVSEVQKIDSCLPLSFFAAGKEKYGGERFFWKHPSEERYMIGLGICKEIASDQATDRFFHVEKEWGSFISQAIIYDDEHVQGTGPTAFGGFSFDPHKEKTMLWSNYASSLFHIPRFMLSITDGHTYLTTNVVCTNECDSSYYMEIENERQELLAQTREHVKLELVSLVDRLEVKPEAWKQSVTQVVEGLKQGPLKKVVLARELRLIFNGEIQSETVLNRLLEEQKDSYVFAFESHGDCFIGASPERLVKKNHDQVFSTCLAGSIARGKSEAEDELLGNSLLKDDKNLIEHQYVVDMIKEAIEDTCTKVTIPSHPQLLKLKHIQHLYTPVIGKADEHTSLLALVEKLHPTPALGGLPKEPAVAKIREVEDLDRGFFAGPIGWMDYQGNGEFAVAIRSGLIQGNEASIFAGCGLVGDSRAESEYEETNMKFKPMLSALGGI</sequence>
<evidence type="ECO:0000256" key="2">
    <source>
        <dbReference type="ARBA" id="ARBA00005297"/>
    </source>
</evidence>
<dbReference type="GO" id="GO:0000287">
    <property type="term" value="F:magnesium ion binding"/>
    <property type="evidence" value="ECO:0007669"/>
    <property type="project" value="UniProtKB-UniRule"/>
</dbReference>
<comment type="catalytic activity">
    <reaction evidence="1 4">
        <text>chorismate = isochorismate</text>
        <dbReference type="Rhea" id="RHEA:18985"/>
        <dbReference type="ChEBI" id="CHEBI:29748"/>
        <dbReference type="ChEBI" id="CHEBI:29780"/>
        <dbReference type="EC" id="5.4.4.2"/>
    </reaction>
</comment>
<dbReference type="GO" id="GO:0008909">
    <property type="term" value="F:isochorismate synthase activity"/>
    <property type="evidence" value="ECO:0007669"/>
    <property type="project" value="UniProtKB-UniRule"/>
</dbReference>
<dbReference type="PANTHER" id="PTHR42839:SF1">
    <property type="entry name" value="ISOCHORISMATE SYNTHASE MENF"/>
    <property type="match status" value="1"/>
</dbReference>
<dbReference type="Proteomes" id="UP000326671">
    <property type="component" value="Unassembled WGS sequence"/>
</dbReference>
<comment type="pathway">
    <text evidence="4">Quinol/quinone metabolism; menaquinone biosynthesis.</text>
</comment>
<comment type="pathway">
    <text evidence="4">Quinol/quinone metabolism; 1,4-dihydroxy-2-naphthoate biosynthesis; 1,4-dihydroxy-2-naphthoate from chorismate: step 1/7.</text>
</comment>
<evidence type="ECO:0000313" key="6">
    <source>
        <dbReference type="EMBL" id="KAA9012667.1"/>
    </source>
</evidence>
<feature type="active site" description="Proton acceptor" evidence="4">
    <location>
        <position position="223"/>
    </location>
</feature>
<comment type="similarity">
    <text evidence="2 4">Belongs to the isochorismate synthase family.</text>
</comment>
<dbReference type="GO" id="GO:0009697">
    <property type="term" value="P:salicylic acid biosynthetic process"/>
    <property type="evidence" value="ECO:0007669"/>
    <property type="project" value="TreeGrafter"/>
</dbReference>
<dbReference type="GO" id="GO:0009234">
    <property type="term" value="P:menaquinone biosynthetic process"/>
    <property type="evidence" value="ECO:0007669"/>
    <property type="project" value="UniProtKB-UniRule"/>
</dbReference>
<dbReference type="HAMAP" id="MF_01935">
    <property type="entry name" value="MenF"/>
    <property type="match status" value="1"/>
</dbReference>
<keyword evidence="4" id="KW-0479">Metal-binding</keyword>
<dbReference type="InterPro" id="IPR015890">
    <property type="entry name" value="Chorismate_C"/>
</dbReference>
<dbReference type="OrthoDB" id="9803598at2"/>
<dbReference type="UniPathway" id="UPA01057">
    <property type="reaction ID" value="UER00163"/>
</dbReference>
<dbReference type="InterPro" id="IPR034681">
    <property type="entry name" value="MenF"/>
</dbReference>
<dbReference type="InterPro" id="IPR005801">
    <property type="entry name" value="ADC_synthase"/>
</dbReference>
<name>A0A5J5GXC3_9BACI</name>
<comment type="function">
    <text evidence="4">Catalyzes the conversion of chorismate to isochorismate.</text>
</comment>
<dbReference type="AlphaFoldDB" id="A0A5J5GXC3"/>
<feature type="domain" description="Chorismate-utilising enzyme C-terminal" evidence="5">
    <location>
        <begin position="202"/>
        <end position="455"/>
    </location>
</feature>
<keyword evidence="3 4" id="KW-0413">Isomerase</keyword>
<gene>
    <name evidence="4" type="primary">menF</name>
    <name evidence="6" type="ORF">F4V44_25275</name>
</gene>
<dbReference type="InterPro" id="IPR004561">
    <property type="entry name" value="IsoChor_synthase"/>
</dbReference>
<accession>A0A5J5GXC3</accession>
<evidence type="ECO:0000256" key="3">
    <source>
        <dbReference type="ARBA" id="ARBA00023235"/>
    </source>
</evidence>
<keyword evidence="4" id="KW-0474">Menaquinone biosynthesis</keyword>